<dbReference type="AlphaFoldDB" id="A0A0E9WMQ6"/>
<reference evidence="1" key="1">
    <citation type="submission" date="2014-11" db="EMBL/GenBank/DDBJ databases">
        <authorList>
            <person name="Amaro Gonzalez C."/>
        </authorList>
    </citation>
    <scope>NUCLEOTIDE SEQUENCE</scope>
</reference>
<evidence type="ECO:0000313" key="1">
    <source>
        <dbReference type="EMBL" id="JAH91689.1"/>
    </source>
</evidence>
<organism evidence="1">
    <name type="scientific">Anguilla anguilla</name>
    <name type="common">European freshwater eel</name>
    <name type="synonym">Muraena anguilla</name>
    <dbReference type="NCBI Taxonomy" id="7936"/>
    <lineage>
        <taxon>Eukaryota</taxon>
        <taxon>Metazoa</taxon>
        <taxon>Chordata</taxon>
        <taxon>Craniata</taxon>
        <taxon>Vertebrata</taxon>
        <taxon>Euteleostomi</taxon>
        <taxon>Actinopterygii</taxon>
        <taxon>Neopterygii</taxon>
        <taxon>Teleostei</taxon>
        <taxon>Anguilliformes</taxon>
        <taxon>Anguillidae</taxon>
        <taxon>Anguilla</taxon>
    </lineage>
</organism>
<proteinExistence type="predicted"/>
<sequence length="46" mass="5339">MQSQKDIIYQFPKVTSCSACFRTGSWAAAVLSQYPLYRSMERNNNF</sequence>
<protein>
    <submittedName>
        <fullName evidence="1">Uncharacterized protein</fullName>
    </submittedName>
</protein>
<accession>A0A0E9WMQ6</accession>
<name>A0A0E9WMQ6_ANGAN</name>
<dbReference type="EMBL" id="GBXM01016888">
    <property type="protein sequence ID" value="JAH91689.1"/>
    <property type="molecule type" value="Transcribed_RNA"/>
</dbReference>
<reference evidence="1" key="2">
    <citation type="journal article" date="2015" name="Fish Shellfish Immunol.">
        <title>Early steps in the European eel (Anguilla anguilla)-Vibrio vulnificus interaction in the gills: Role of the RtxA13 toxin.</title>
        <authorList>
            <person name="Callol A."/>
            <person name="Pajuelo D."/>
            <person name="Ebbesson L."/>
            <person name="Teles M."/>
            <person name="MacKenzie S."/>
            <person name="Amaro C."/>
        </authorList>
    </citation>
    <scope>NUCLEOTIDE SEQUENCE</scope>
</reference>